<evidence type="ECO:0000256" key="2">
    <source>
        <dbReference type="SAM" id="Phobius"/>
    </source>
</evidence>
<comment type="caution">
    <text evidence="3">The sequence shown here is derived from an EMBL/GenBank/DDBJ whole genome shotgun (WGS) entry which is preliminary data.</text>
</comment>
<organism evidence="3 4">
    <name type="scientific">Carpinus fangiana</name>
    <dbReference type="NCBI Taxonomy" id="176857"/>
    <lineage>
        <taxon>Eukaryota</taxon>
        <taxon>Viridiplantae</taxon>
        <taxon>Streptophyta</taxon>
        <taxon>Embryophyta</taxon>
        <taxon>Tracheophyta</taxon>
        <taxon>Spermatophyta</taxon>
        <taxon>Magnoliopsida</taxon>
        <taxon>eudicotyledons</taxon>
        <taxon>Gunneridae</taxon>
        <taxon>Pentapetalae</taxon>
        <taxon>rosids</taxon>
        <taxon>fabids</taxon>
        <taxon>Fagales</taxon>
        <taxon>Betulaceae</taxon>
        <taxon>Carpinus</taxon>
    </lineage>
</organism>
<sequence>MFKATFPWATKVEERAELERLRQLLANDSEEVAAGKCEVPRMSCPSHASPLPATSRLSITSSLISRTISIIIIFFFSPRSASISPPARSLTPFFHVALALAADYNISAWIRALLDPRPVRLTNGNLKDIAEPPTFIMPASKKHSSPDSVRSPSKRTVSRETRSTSPVKTDPSERPKASPKKRGRKSKKTAEDGEVNGASKSLQDIINGAPTLDATDASIDDEAAVAAVAAAVNGEAEPLPENTARVTITSDIIENEDGEEVKHTDVKIDMPLDADEQALPASPEQMTADAKKIVKDALELQKSKGGDEGKKSGSKRGRKRKASEAQADEKEVAAVAEQKKGPEEVIEELVPAESSNEPPSKRTRVMVPAEEYQREKMQRRALLGTAVAAGIGFAWTAAPYAFDFATGLLKNV</sequence>
<dbReference type="Proteomes" id="UP000327013">
    <property type="component" value="Unassembled WGS sequence"/>
</dbReference>
<proteinExistence type="predicted"/>
<keyword evidence="2" id="KW-1133">Transmembrane helix</keyword>
<feature type="compositionally biased region" description="Basic and acidic residues" evidence="1">
    <location>
        <begin position="327"/>
        <end position="343"/>
    </location>
</feature>
<dbReference type="EMBL" id="VIBQ01000080">
    <property type="protein sequence ID" value="KAB8648504.1"/>
    <property type="molecule type" value="Genomic_DNA"/>
</dbReference>
<dbReference type="GO" id="GO:1990862">
    <property type="term" value="C:nuclear membrane complex Bqt3-Bqt4"/>
    <property type="evidence" value="ECO:0007669"/>
    <property type="project" value="InterPro"/>
</dbReference>
<dbReference type="AlphaFoldDB" id="A0A5N6L347"/>
<feature type="region of interest" description="Disordered" evidence="1">
    <location>
        <begin position="123"/>
        <end position="202"/>
    </location>
</feature>
<reference evidence="3 4" key="1">
    <citation type="submission" date="2019-06" db="EMBL/GenBank/DDBJ databases">
        <title>A chromosomal-level reference genome of Carpinus fangiana (Coryloideae, Betulaceae).</title>
        <authorList>
            <person name="Yang X."/>
            <person name="Wang Z."/>
            <person name="Zhang L."/>
            <person name="Hao G."/>
            <person name="Liu J."/>
            <person name="Yang Y."/>
        </authorList>
    </citation>
    <scope>NUCLEOTIDE SEQUENCE [LARGE SCALE GENOMIC DNA]</scope>
    <source>
        <strain evidence="3">Cfa_2016G</strain>
        <tissue evidence="3">Leaf</tissue>
    </source>
</reference>
<dbReference type="OrthoDB" id="5346159at2759"/>
<feature type="transmembrane region" description="Helical" evidence="2">
    <location>
        <begin position="381"/>
        <end position="402"/>
    </location>
</feature>
<feature type="compositionally biased region" description="Basic residues" evidence="1">
    <location>
        <begin position="177"/>
        <end position="187"/>
    </location>
</feature>
<evidence type="ECO:0000256" key="1">
    <source>
        <dbReference type="SAM" id="MobiDB-lite"/>
    </source>
</evidence>
<keyword evidence="2" id="KW-0472">Membrane</keyword>
<feature type="compositionally biased region" description="Basic and acidic residues" evidence="1">
    <location>
        <begin position="299"/>
        <end position="311"/>
    </location>
</feature>
<evidence type="ECO:0000313" key="4">
    <source>
        <dbReference type="Proteomes" id="UP000327013"/>
    </source>
</evidence>
<dbReference type="GO" id="GO:0070197">
    <property type="term" value="P:meiotic attachment of telomere to nuclear envelope"/>
    <property type="evidence" value="ECO:0007669"/>
    <property type="project" value="InterPro"/>
</dbReference>
<keyword evidence="4" id="KW-1185">Reference proteome</keyword>
<feature type="compositionally biased region" description="Basic residues" evidence="1">
    <location>
        <begin position="312"/>
        <end position="321"/>
    </location>
</feature>
<feature type="region of interest" description="Disordered" evidence="1">
    <location>
        <begin position="299"/>
        <end position="364"/>
    </location>
</feature>
<dbReference type="PANTHER" id="PTHR38044">
    <property type="entry name" value="BOUQUET FORMATION PROTEIN 4"/>
    <property type="match status" value="1"/>
</dbReference>
<dbReference type="PANTHER" id="PTHR38044:SF1">
    <property type="entry name" value="BOUQUET FORMATION PROTEIN 4"/>
    <property type="match status" value="1"/>
</dbReference>
<feature type="compositionally biased region" description="Polar residues" evidence="1">
    <location>
        <begin position="146"/>
        <end position="155"/>
    </location>
</feature>
<dbReference type="InterPro" id="IPR037548">
    <property type="entry name" value="Bqt4"/>
</dbReference>
<name>A0A5N6L347_9ROSI</name>
<evidence type="ECO:0000313" key="3">
    <source>
        <dbReference type="EMBL" id="KAB8648504.1"/>
    </source>
</evidence>
<dbReference type="GO" id="GO:0044820">
    <property type="term" value="P:mitotic telomere tethering at nuclear periphery"/>
    <property type="evidence" value="ECO:0007669"/>
    <property type="project" value="TreeGrafter"/>
</dbReference>
<keyword evidence="2" id="KW-0812">Transmembrane</keyword>
<protein>
    <submittedName>
        <fullName evidence="3">Uncharacterized protein</fullName>
    </submittedName>
</protein>
<accession>A0A5N6L347</accession>
<gene>
    <name evidence="3" type="ORF">FH972_026160</name>
</gene>